<protein>
    <submittedName>
        <fullName evidence="2">Uncharacterized protein</fullName>
    </submittedName>
</protein>
<feature type="region of interest" description="Disordered" evidence="1">
    <location>
        <begin position="82"/>
        <end position="119"/>
    </location>
</feature>
<reference evidence="2 3" key="1">
    <citation type="journal article" date="2019" name="Int. J. Syst. Evol. Microbiol.">
        <title>The Global Catalogue of Microorganisms (GCM) 10K type strain sequencing project: providing services to taxonomists for standard genome sequencing and annotation.</title>
        <authorList>
            <consortium name="The Broad Institute Genomics Platform"/>
            <consortium name="The Broad Institute Genome Sequencing Center for Infectious Disease"/>
            <person name="Wu L."/>
            <person name="Ma J."/>
        </authorList>
    </citation>
    <scope>NUCLEOTIDE SEQUENCE [LARGE SCALE GENOMIC DNA]</scope>
    <source>
        <strain evidence="2 3">JCM 4316</strain>
    </source>
</reference>
<gene>
    <name evidence="2" type="ORF">GCM10010246_59100</name>
</gene>
<feature type="compositionally biased region" description="Low complexity" evidence="1">
    <location>
        <begin position="108"/>
        <end position="119"/>
    </location>
</feature>
<feature type="region of interest" description="Disordered" evidence="1">
    <location>
        <begin position="170"/>
        <end position="217"/>
    </location>
</feature>
<name>A0ABN3GUJ8_9ACTN</name>
<evidence type="ECO:0000313" key="2">
    <source>
        <dbReference type="EMBL" id="GAA2360747.1"/>
    </source>
</evidence>
<feature type="compositionally biased region" description="Polar residues" evidence="1">
    <location>
        <begin position="91"/>
        <end position="102"/>
    </location>
</feature>
<feature type="region of interest" description="Disordered" evidence="1">
    <location>
        <begin position="1"/>
        <end position="70"/>
    </location>
</feature>
<evidence type="ECO:0000313" key="3">
    <source>
        <dbReference type="Proteomes" id="UP001500253"/>
    </source>
</evidence>
<keyword evidence="3" id="KW-1185">Reference proteome</keyword>
<sequence>MPPADPRITLGTPQQDSPNAPQRQATTPWTGALPSGSDETTLDITESTTFGPPWPPRAGTRLTGPAPGELVAAAHPSCSRVQLSALPGPSQGHSAGSVSDQAPNEPLRSTARTAAQRASQQTWRPFVRSQARTLLACDFLHVETIFLRRLYVFFVMETATRRVPVLGVTAHPTGRGQDRRRLAGHRRRWSPEPAHRRAVRDAPRRHLPRTRNPAPRLTKDIAPRHTRASAPAAPLPTARIGPYPHHHTLFALVDPDARPLPRVMAGLRNLALGTHRQEGHTDIAAALRRTARDYRPPSAALGRPRPRRLHRGGFGRTTWDV</sequence>
<proteinExistence type="predicted"/>
<accession>A0ABN3GUJ8</accession>
<evidence type="ECO:0000256" key="1">
    <source>
        <dbReference type="SAM" id="MobiDB-lite"/>
    </source>
</evidence>
<dbReference type="EMBL" id="BAAASD010000031">
    <property type="protein sequence ID" value="GAA2360747.1"/>
    <property type="molecule type" value="Genomic_DNA"/>
</dbReference>
<feature type="compositionally biased region" description="Basic and acidic residues" evidence="1">
    <location>
        <begin position="189"/>
        <end position="204"/>
    </location>
</feature>
<feature type="compositionally biased region" description="Basic residues" evidence="1">
    <location>
        <begin position="304"/>
        <end position="313"/>
    </location>
</feature>
<feature type="compositionally biased region" description="Polar residues" evidence="1">
    <location>
        <begin position="37"/>
        <end position="50"/>
    </location>
</feature>
<organism evidence="2 3">
    <name type="scientific">Streptomyces cuspidosporus</name>
    <dbReference type="NCBI Taxonomy" id="66882"/>
    <lineage>
        <taxon>Bacteria</taxon>
        <taxon>Bacillati</taxon>
        <taxon>Actinomycetota</taxon>
        <taxon>Actinomycetes</taxon>
        <taxon>Kitasatosporales</taxon>
        <taxon>Streptomycetaceae</taxon>
        <taxon>Streptomyces</taxon>
    </lineage>
</organism>
<dbReference type="Proteomes" id="UP001500253">
    <property type="component" value="Unassembled WGS sequence"/>
</dbReference>
<comment type="caution">
    <text evidence="2">The sequence shown here is derived from an EMBL/GenBank/DDBJ whole genome shotgun (WGS) entry which is preliminary data.</text>
</comment>
<feature type="region of interest" description="Disordered" evidence="1">
    <location>
        <begin position="296"/>
        <end position="321"/>
    </location>
</feature>
<feature type="compositionally biased region" description="Polar residues" evidence="1">
    <location>
        <begin position="11"/>
        <end position="29"/>
    </location>
</feature>